<evidence type="ECO:0000256" key="5">
    <source>
        <dbReference type="ARBA" id="ARBA00022490"/>
    </source>
</evidence>
<sequence>MEAPSASSAPPGALEVLDPADPPQFQKLEKRINDGPDVTTFLTTKAYRDIGLFVLQLNRALCPRKHEAAAGGKESIQTFPLTSLKPTVELPSPIQALQTLLSRVEALIDLAPPESGPRRFGNVAFRTWHGLLGQQVRSLLEEFVPASVLDFGGPASREGILEELSSYFIGAFGSAQRLDYGTGHELSFMAFLGGLWKLRFFADVRDPDTSVNAAAPGETERLIVLGVIEPYLKVVRRLILTYTLEPAGSHGVWGLDDHAFLPYIFGSAQFARAIAETEAMPTEGSVRGAPKTGDIVKATVVEDYRTVNMYFSAIGFINDVKKGPFWEHSPILFDVSGIRDGWGKINKGMIKMFNAEVLSKFPVVQHFHFGALFSWDKDPNAAAPAHSIHIANQPNAQSFSTQGTAMPPPGGAGSAGTAAPWASTPTTRAPGAGSVGTAAPWATATRAPGAAAAGIPYSRVPPPPRAGGAMPPPSIAGRMPPSAAAPGPGPRTGTLGQANKTNNGENESTDGQITMTKAPWAS</sequence>
<dbReference type="GO" id="GO:0008160">
    <property type="term" value="F:protein tyrosine phosphatase activator activity"/>
    <property type="evidence" value="ECO:0007669"/>
    <property type="project" value="TreeGrafter"/>
</dbReference>
<feature type="region of interest" description="Disordered" evidence="11">
    <location>
        <begin position="1"/>
        <end position="20"/>
    </location>
</feature>
<evidence type="ECO:0000313" key="13">
    <source>
        <dbReference type="Proteomes" id="UP000770015"/>
    </source>
</evidence>
<feature type="compositionally biased region" description="Low complexity" evidence="11">
    <location>
        <begin position="1"/>
        <end position="11"/>
    </location>
</feature>
<evidence type="ECO:0000256" key="8">
    <source>
        <dbReference type="ARBA" id="ARBA00023242"/>
    </source>
</evidence>
<feature type="compositionally biased region" description="Low complexity" evidence="11">
    <location>
        <begin position="476"/>
        <end position="496"/>
    </location>
</feature>
<dbReference type="GO" id="GO:0005634">
    <property type="term" value="C:nucleus"/>
    <property type="evidence" value="ECO:0007669"/>
    <property type="project" value="UniProtKB-SubCell"/>
</dbReference>
<comment type="similarity">
    <text evidence="4 10">Belongs to the PTPA-type PPIase family.</text>
</comment>
<organism evidence="12 13">
    <name type="scientific">Plectosphaerella plurivora</name>
    <dbReference type="NCBI Taxonomy" id="936078"/>
    <lineage>
        <taxon>Eukaryota</taxon>
        <taxon>Fungi</taxon>
        <taxon>Dikarya</taxon>
        <taxon>Ascomycota</taxon>
        <taxon>Pezizomycotina</taxon>
        <taxon>Sordariomycetes</taxon>
        <taxon>Hypocreomycetidae</taxon>
        <taxon>Glomerellales</taxon>
        <taxon>Plectosphaerellaceae</taxon>
        <taxon>Plectosphaerella</taxon>
    </lineage>
</organism>
<dbReference type="EC" id="5.2.1.8" evidence="10"/>
<evidence type="ECO:0000256" key="4">
    <source>
        <dbReference type="ARBA" id="ARBA00011019"/>
    </source>
</evidence>
<feature type="compositionally biased region" description="Low complexity" evidence="11">
    <location>
        <begin position="415"/>
        <end position="456"/>
    </location>
</feature>
<dbReference type="CDD" id="cd04087">
    <property type="entry name" value="PTPA"/>
    <property type="match status" value="1"/>
</dbReference>
<evidence type="ECO:0000256" key="9">
    <source>
        <dbReference type="ARBA" id="ARBA00025287"/>
    </source>
</evidence>
<comment type="catalytic activity">
    <reaction evidence="1 10">
        <text>[protein]-peptidylproline (omega=180) = [protein]-peptidylproline (omega=0)</text>
        <dbReference type="Rhea" id="RHEA:16237"/>
        <dbReference type="Rhea" id="RHEA-COMP:10747"/>
        <dbReference type="Rhea" id="RHEA-COMP:10748"/>
        <dbReference type="ChEBI" id="CHEBI:83833"/>
        <dbReference type="ChEBI" id="CHEBI:83834"/>
        <dbReference type="EC" id="5.2.1.8"/>
    </reaction>
</comment>
<comment type="subcellular location">
    <subcellularLocation>
        <location evidence="3 10">Cytoplasm</location>
    </subcellularLocation>
    <subcellularLocation>
        <location evidence="2">Nucleus</location>
    </subcellularLocation>
</comment>
<evidence type="ECO:0000256" key="2">
    <source>
        <dbReference type="ARBA" id="ARBA00004123"/>
    </source>
</evidence>
<name>A0A9P8VAH7_9PEZI</name>
<dbReference type="FunFam" id="1.20.120.1150:FF:000003">
    <property type="entry name" value="Serine/threonine-protein phosphatase 2A activator"/>
    <property type="match status" value="1"/>
</dbReference>
<dbReference type="InterPro" id="IPR037218">
    <property type="entry name" value="PTPA_sf"/>
</dbReference>
<keyword evidence="8" id="KW-0539">Nucleus</keyword>
<feature type="compositionally biased region" description="Pro residues" evidence="11">
    <location>
        <begin position="459"/>
        <end position="474"/>
    </location>
</feature>
<comment type="caution">
    <text evidence="12">The sequence shown here is derived from an EMBL/GenBank/DDBJ whole genome shotgun (WGS) entry which is preliminary data.</text>
</comment>
<dbReference type="GO" id="GO:0000159">
    <property type="term" value="C:protein phosphatase type 2A complex"/>
    <property type="evidence" value="ECO:0007669"/>
    <property type="project" value="TreeGrafter"/>
</dbReference>
<gene>
    <name evidence="12" type="ORF">F5X68DRAFT_21739</name>
</gene>
<keyword evidence="13" id="KW-1185">Reference proteome</keyword>
<dbReference type="GO" id="GO:0003755">
    <property type="term" value="F:peptidyl-prolyl cis-trans isomerase activity"/>
    <property type="evidence" value="ECO:0007669"/>
    <property type="project" value="UniProtKB-KW"/>
</dbReference>
<dbReference type="OrthoDB" id="16120at2759"/>
<comment type="function">
    <text evidence="9">PPIases accelerate the folding of proteins. It catalyzes the cis-trans isomerization of proline imidic peptide bonds in oligopeptides. Acts as a regulatory subunit for PP2A-like phosphatases modulating their activity or substrate specificity, probably by inducing a conformational change in the catalytic subunit, a direct target of the PPIase. Can reactivate inactive phosphatase PP2A-phosphatase methylesterase complexes (PP2Ai) in presence of ATP and Mg(2+) by dissociating the inactive form from the complex.</text>
</comment>
<dbReference type="Pfam" id="PF03095">
    <property type="entry name" value="PTPA"/>
    <property type="match status" value="1"/>
</dbReference>
<evidence type="ECO:0000256" key="11">
    <source>
        <dbReference type="SAM" id="MobiDB-lite"/>
    </source>
</evidence>
<dbReference type="PANTHER" id="PTHR10012">
    <property type="entry name" value="SERINE/THREONINE-PROTEIN PHOSPHATASE 2A REGULATORY SUBUNIT B"/>
    <property type="match status" value="1"/>
</dbReference>
<dbReference type="PANTHER" id="PTHR10012:SF3">
    <property type="entry name" value="SERINE_THREONINE-PROTEIN PHOSPHATASE 2A ACTIVATOR 1"/>
    <property type="match status" value="1"/>
</dbReference>
<proteinExistence type="inferred from homology"/>
<evidence type="ECO:0000313" key="12">
    <source>
        <dbReference type="EMBL" id="KAH6685049.1"/>
    </source>
</evidence>
<evidence type="ECO:0000256" key="10">
    <source>
        <dbReference type="RuleBase" id="RU361210"/>
    </source>
</evidence>
<dbReference type="EMBL" id="JAGSXJ010000016">
    <property type="protein sequence ID" value="KAH6685049.1"/>
    <property type="molecule type" value="Genomic_DNA"/>
</dbReference>
<dbReference type="Gene3D" id="1.20.120.1150">
    <property type="match status" value="1"/>
</dbReference>
<evidence type="ECO:0000256" key="6">
    <source>
        <dbReference type="ARBA" id="ARBA00023110"/>
    </source>
</evidence>
<feature type="region of interest" description="Disordered" evidence="11">
    <location>
        <begin position="396"/>
        <end position="522"/>
    </location>
</feature>
<feature type="compositionally biased region" description="Polar residues" evidence="11">
    <location>
        <begin position="497"/>
        <end position="515"/>
    </location>
</feature>
<dbReference type="InterPro" id="IPR043170">
    <property type="entry name" value="PTPA_C_lid"/>
</dbReference>
<keyword evidence="5 10" id="KW-0963">Cytoplasm</keyword>
<evidence type="ECO:0000256" key="3">
    <source>
        <dbReference type="ARBA" id="ARBA00004496"/>
    </source>
</evidence>
<keyword evidence="7 10" id="KW-0413">Isomerase</keyword>
<dbReference type="InterPro" id="IPR004327">
    <property type="entry name" value="Phstyr_phstse_ac"/>
</dbReference>
<keyword evidence="6 10" id="KW-0697">Rotamase</keyword>
<protein>
    <recommendedName>
        <fullName evidence="10">Serine/threonine-protein phosphatase 2A activator</fullName>
        <ecNumber evidence="10">5.2.1.8</ecNumber>
    </recommendedName>
    <alternativeName>
        <fullName evidence="10">Phosphotyrosyl phosphatase activator</fullName>
    </alternativeName>
</protein>
<accession>A0A9P8VAH7</accession>
<dbReference type="AlphaFoldDB" id="A0A9P8VAH7"/>
<dbReference type="GO" id="GO:0005737">
    <property type="term" value="C:cytoplasm"/>
    <property type="evidence" value="ECO:0007669"/>
    <property type="project" value="UniProtKB-SubCell"/>
</dbReference>
<dbReference type="SUPFAM" id="SSF140984">
    <property type="entry name" value="PTPA-like"/>
    <property type="match status" value="1"/>
</dbReference>
<dbReference type="Proteomes" id="UP000770015">
    <property type="component" value="Unassembled WGS sequence"/>
</dbReference>
<evidence type="ECO:0000256" key="7">
    <source>
        <dbReference type="ARBA" id="ARBA00023235"/>
    </source>
</evidence>
<reference evidence="12" key="1">
    <citation type="journal article" date="2021" name="Nat. Commun.">
        <title>Genetic determinants of endophytism in the Arabidopsis root mycobiome.</title>
        <authorList>
            <person name="Mesny F."/>
            <person name="Miyauchi S."/>
            <person name="Thiergart T."/>
            <person name="Pickel B."/>
            <person name="Atanasova L."/>
            <person name="Karlsson M."/>
            <person name="Huettel B."/>
            <person name="Barry K.W."/>
            <person name="Haridas S."/>
            <person name="Chen C."/>
            <person name="Bauer D."/>
            <person name="Andreopoulos W."/>
            <person name="Pangilinan J."/>
            <person name="LaButti K."/>
            <person name="Riley R."/>
            <person name="Lipzen A."/>
            <person name="Clum A."/>
            <person name="Drula E."/>
            <person name="Henrissat B."/>
            <person name="Kohler A."/>
            <person name="Grigoriev I.V."/>
            <person name="Martin F.M."/>
            <person name="Hacquard S."/>
        </authorList>
    </citation>
    <scope>NUCLEOTIDE SEQUENCE</scope>
    <source>
        <strain evidence="12">MPI-SDFR-AT-0117</strain>
    </source>
</reference>
<dbReference type="GO" id="GO:0007052">
    <property type="term" value="P:mitotic spindle organization"/>
    <property type="evidence" value="ECO:0007669"/>
    <property type="project" value="TreeGrafter"/>
</dbReference>
<evidence type="ECO:0000256" key="1">
    <source>
        <dbReference type="ARBA" id="ARBA00000971"/>
    </source>
</evidence>